<protein>
    <submittedName>
        <fullName evidence="1">Uncharacterized protein</fullName>
    </submittedName>
</protein>
<feature type="non-terminal residue" evidence="1">
    <location>
        <position position="163"/>
    </location>
</feature>
<evidence type="ECO:0000313" key="2">
    <source>
        <dbReference type="Proteomes" id="UP000824238"/>
    </source>
</evidence>
<organism evidence="1 2">
    <name type="scientific">Candidatus Scatomorpha intestinigallinarum</name>
    <dbReference type="NCBI Taxonomy" id="2840923"/>
    <lineage>
        <taxon>Bacteria</taxon>
        <taxon>Bacillati</taxon>
        <taxon>Bacillota</taxon>
        <taxon>Clostridia</taxon>
        <taxon>Eubacteriales</taxon>
        <taxon>Candidatus Scatomorpha</taxon>
    </lineage>
</organism>
<dbReference type="Proteomes" id="UP000824238">
    <property type="component" value="Unassembled WGS sequence"/>
</dbReference>
<gene>
    <name evidence="1" type="ORF">IAD36_01820</name>
</gene>
<comment type="caution">
    <text evidence="1">The sequence shown here is derived from an EMBL/GenBank/DDBJ whole genome shotgun (WGS) entry which is preliminary data.</text>
</comment>
<reference evidence="1" key="1">
    <citation type="submission" date="2020-10" db="EMBL/GenBank/DDBJ databases">
        <authorList>
            <person name="Gilroy R."/>
        </authorList>
    </citation>
    <scope>NUCLEOTIDE SEQUENCE</scope>
    <source>
        <strain evidence="1">ChiGjej3B3-7149</strain>
    </source>
</reference>
<dbReference type="AlphaFoldDB" id="A0A9D1DK63"/>
<sequence>MDDVLRLGGNTDELRMRVVAEFEKRRSVDEIAAFLPTVYHGGNGFTVDGYKYAVWFSEDGIRIAQGEQARYERGAQLIPWADAAARIGELLGEGRYATKEEGSGAEDYEHELIAQKLWHLCRDLSDGNESMFPSLANVDGGYPEAVQQIAAKLADPEGREAVL</sequence>
<name>A0A9D1DK63_9FIRM</name>
<proteinExistence type="predicted"/>
<reference evidence="1" key="2">
    <citation type="journal article" date="2021" name="PeerJ">
        <title>Extensive microbial diversity within the chicken gut microbiome revealed by metagenomics and culture.</title>
        <authorList>
            <person name="Gilroy R."/>
            <person name="Ravi A."/>
            <person name="Getino M."/>
            <person name="Pursley I."/>
            <person name="Horton D.L."/>
            <person name="Alikhan N.F."/>
            <person name="Baker D."/>
            <person name="Gharbi K."/>
            <person name="Hall N."/>
            <person name="Watson M."/>
            <person name="Adriaenssens E.M."/>
            <person name="Foster-Nyarko E."/>
            <person name="Jarju S."/>
            <person name="Secka A."/>
            <person name="Antonio M."/>
            <person name="Oren A."/>
            <person name="Chaudhuri R.R."/>
            <person name="La Ragione R."/>
            <person name="Hildebrand F."/>
            <person name="Pallen M.J."/>
        </authorList>
    </citation>
    <scope>NUCLEOTIDE SEQUENCE</scope>
    <source>
        <strain evidence="1">ChiGjej3B3-7149</strain>
    </source>
</reference>
<accession>A0A9D1DK63</accession>
<evidence type="ECO:0000313" key="1">
    <source>
        <dbReference type="EMBL" id="HIR54326.1"/>
    </source>
</evidence>
<dbReference type="EMBL" id="DVHH01000050">
    <property type="protein sequence ID" value="HIR54326.1"/>
    <property type="molecule type" value="Genomic_DNA"/>
</dbReference>